<evidence type="ECO:0000256" key="5">
    <source>
        <dbReference type="ARBA" id="ARBA00022989"/>
    </source>
</evidence>
<keyword evidence="2 7" id="KW-0813">Transport</keyword>
<dbReference type="CDD" id="cd06261">
    <property type="entry name" value="TM_PBP2"/>
    <property type="match status" value="1"/>
</dbReference>
<evidence type="ECO:0000256" key="2">
    <source>
        <dbReference type="ARBA" id="ARBA00022448"/>
    </source>
</evidence>
<feature type="transmembrane region" description="Helical" evidence="7">
    <location>
        <begin position="12"/>
        <end position="35"/>
    </location>
</feature>
<dbReference type="GeneID" id="90532414"/>
<comment type="subcellular location">
    <subcellularLocation>
        <location evidence="1 7">Cell membrane</location>
        <topology evidence="1 7">Multi-pass membrane protein</topology>
    </subcellularLocation>
</comment>
<dbReference type="Gene3D" id="1.10.3720.10">
    <property type="entry name" value="MetI-like"/>
    <property type="match status" value="1"/>
</dbReference>
<evidence type="ECO:0000256" key="1">
    <source>
        <dbReference type="ARBA" id="ARBA00004651"/>
    </source>
</evidence>
<feature type="transmembrane region" description="Helical" evidence="7">
    <location>
        <begin position="262"/>
        <end position="281"/>
    </location>
</feature>
<dbReference type="RefSeq" id="WP_066863858.1">
    <property type="nucleotide sequence ID" value="NZ_CABKVV010000013.1"/>
</dbReference>
<evidence type="ECO:0000313" key="9">
    <source>
        <dbReference type="EMBL" id="MCQ4841630.1"/>
    </source>
</evidence>
<organism evidence="9 10">
    <name type="scientific">Neglectibacter timonensis</name>
    <dbReference type="NCBI Taxonomy" id="1776382"/>
    <lineage>
        <taxon>Bacteria</taxon>
        <taxon>Bacillati</taxon>
        <taxon>Bacillota</taxon>
        <taxon>Clostridia</taxon>
        <taxon>Eubacteriales</taxon>
        <taxon>Oscillospiraceae</taxon>
        <taxon>Neglectibacter</taxon>
    </lineage>
</organism>
<feature type="transmembrane region" description="Helical" evidence="7">
    <location>
        <begin position="183"/>
        <end position="208"/>
    </location>
</feature>
<comment type="caution">
    <text evidence="9">The sequence shown here is derived from an EMBL/GenBank/DDBJ whole genome shotgun (WGS) entry which is preliminary data.</text>
</comment>
<protein>
    <submittedName>
        <fullName evidence="9">Carbohydrate ABC transporter permease</fullName>
    </submittedName>
</protein>
<evidence type="ECO:0000259" key="8">
    <source>
        <dbReference type="PROSITE" id="PS50928"/>
    </source>
</evidence>
<dbReference type="PANTHER" id="PTHR43744">
    <property type="entry name" value="ABC TRANSPORTER PERMEASE PROTEIN MG189-RELATED-RELATED"/>
    <property type="match status" value="1"/>
</dbReference>
<dbReference type="EMBL" id="JANFZH010000060">
    <property type="protein sequence ID" value="MCQ4841630.1"/>
    <property type="molecule type" value="Genomic_DNA"/>
</dbReference>
<keyword evidence="3" id="KW-1003">Cell membrane</keyword>
<keyword evidence="5 7" id="KW-1133">Transmembrane helix</keyword>
<dbReference type="PROSITE" id="PS50928">
    <property type="entry name" value="ABC_TM1"/>
    <property type="match status" value="1"/>
</dbReference>
<evidence type="ECO:0000256" key="6">
    <source>
        <dbReference type="ARBA" id="ARBA00023136"/>
    </source>
</evidence>
<accession>A0ABT1S3W7</accession>
<dbReference type="PANTHER" id="PTHR43744:SF9">
    <property type="entry name" value="POLYGALACTURONAN_RHAMNOGALACTURONAN TRANSPORT SYSTEM PERMEASE PROTEIN YTCP"/>
    <property type="match status" value="1"/>
</dbReference>
<feature type="transmembrane region" description="Helical" evidence="7">
    <location>
        <begin position="139"/>
        <end position="156"/>
    </location>
</feature>
<dbReference type="InterPro" id="IPR035906">
    <property type="entry name" value="MetI-like_sf"/>
</dbReference>
<dbReference type="Pfam" id="PF00528">
    <property type="entry name" value="BPD_transp_1"/>
    <property type="match status" value="1"/>
</dbReference>
<evidence type="ECO:0000313" key="10">
    <source>
        <dbReference type="Proteomes" id="UP001524473"/>
    </source>
</evidence>
<feature type="domain" description="ABC transmembrane type-1" evidence="8">
    <location>
        <begin position="72"/>
        <end position="281"/>
    </location>
</feature>
<feature type="transmembrane region" description="Helical" evidence="7">
    <location>
        <begin position="107"/>
        <end position="127"/>
    </location>
</feature>
<gene>
    <name evidence="9" type="ORF">NE695_17095</name>
</gene>
<dbReference type="Proteomes" id="UP001524473">
    <property type="component" value="Unassembled WGS sequence"/>
</dbReference>
<dbReference type="InterPro" id="IPR000515">
    <property type="entry name" value="MetI-like"/>
</dbReference>
<comment type="similarity">
    <text evidence="7">Belongs to the binding-protein-dependent transport system permease family.</text>
</comment>
<feature type="transmembrane region" description="Helical" evidence="7">
    <location>
        <begin position="72"/>
        <end position="95"/>
    </location>
</feature>
<keyword evidence="6 7" id="KW-0472">Membrane</keyword>
<evidence type="ECO:0000256" key="4">
    <source>
        <dbReference type="ARBA" id="ARBA00022692"/>
    </source>
</evidence>
<proteinExistence type="inferred from homology"/>
<sequence>MVDRGKSFQVVANLIMVLLVLFCLVPFVLLIVSSITQENSLVRNGYSFIPEKIDFSAYKYLLVDSGSIVRGYILSAIVTVVGTVLNLTLTTLFAYPLSRRDLPGRGVLAFFLFFTMLFNGGLVPSYIMWTQMFHIKNTIAALLFPNLMMGAFYVIMMRTYFTTNIPDAVIEAARIDGAGELRILLRVVMPMSVPIIVTLALLVGLGYWNDWLNGLYYINEDRLYSIQVLLNKMLMDVQFLMSNTSAAQSLQGQDFTLPSTGIKMAVAVMGALPVLVIYPFFQKYFVKGIIIGAVKG</sequence>
<name>A0ABT1S3W7_9FIRM</name>
<evidence type="ECO:0000256" key="7">
    <source>
        <dbReference type="RuleBase" id="RU363032"/>
    </source>
</evidence>
<keyword evidence="10" id="KW-1185">Reference proteome</keyword>
<keyword evidence="4 7" id="KW-0812">Transmembrane</keyword>
<reference evidence="9 10" key="1">
    <citation type="submission" date="2022-06" db="EMBL/GenBank/DDBJ databases">
        <title>Isolation of gut microbiota from human fecal samples.</title>
        <authorList>
            <person name="Pamer E.G."/>
            <person name="Barat B."/>
            <person name="Waligurski E."/>
            <person name="Medina S."/>
            <person name="Paddock L."/>
            <person name="Mostad J."/>
        </authorList>
    </citation>
    <scope>NUCLEOTIDE SEQUENCE [LARGE SCALE GENOMIC DNA]</scope>
    <source>
        <strain evidence="9 10">DFI.9.73</strain>
    </source>
</reference>
<evidence type="ECO:0000256" key="3">
    <source>
        <dbReference type="ARBA" id="ARBA00022475"/>
    </source>
</evidence>
<dbReference type="SUPFAM" id="SSF161098">
    <property type="entry name" value="MetI-like"/>
    <property type="match status" value="1"/>
</dbReference>